<comment type="caution">
    <text evidence="3">The sequence shown here is derived from an EMBL/GenBank/DDBJ whole genome shotgun (WGS) entry which is preliminary data.</text>
</comment>
<proteinExistence type="inferred from homology"/>
<dbReference type="AlphaFoldDB" id="A0A9X4QUE6"/>
<dbReference type="Gene3D" id="3.30.70.1060">
    <property type="entry name" value="Dimeric alpha+beta barrel"/>
    <property type="match status" value="1"/>
</dbReference>
<feature type="domain" description="YCII-related" evidence="2">
    <location>
        <begin position="1"/>
        <end position="99"/>
    </location>
</feature>
<sequence>MNYTLMFYESQEDFAARTDPERQEAYLAGWTHYVHALREAGVVVFGSGLYAPETAATLKRRGGDMVVQDGPFPETKEQLGGIFVIDVPDMDAALEWAARGADRYGRDQAEHPRAEVAADGIASNSRKGGARGLRPAALLSHGPLAQSSGCGGCHRRRLSVGVGNLAKDRHSR</sequence>
<reference evidence="3" key="1">
    <citation type="submission" date="2022-10" db="EMBL/GenBank/DDBJ databases">
        <title>Comparative genomic analysis of Cohnella hashimotonis sp. nov., isolated from the International Space Station.</title>
        <authorList>
            <person name="Simpson A."/>
            <person name="Venkateswaran K."/>
        </authorList>
    </citation>
    <scope>NUCLEOTIDE SEQUENCE</scope>
    <source>
        <strain evidence="3">DSM 28161</strain>
    </source>
</reference>
<dbReference type="SUPFAM" id="SSF54909">
    <property type="entry name" value="Dimeric alpha+beta barrel"/>
    <property type="match status" value="1"/>
</dbReference>
<evidence type="ECO:0000313" key="3">
    <source>
        <dbReference type="EMBL" id="MDG0811333.1"/>
    </source>
</evidence>
<evidence type="ECO:0000259" key="2">
    <source>
        <dbReference type="Pfam" id="PF03795"/>
    </source>
</evidence>
<organism evidence="3 4">
    <name type="scientific">Cohnella rhizosphaerae</name>
    <dbReference type="NCBI Taxonomy" id="1457232"/>
    <lineage>
        <taxon>Bacteria</taxon>
        <taxon>Bacillati</taxon>
        <taxon>Bacillota</taxon>
        <taxon>Bacilli</taxon>
        <taxon>Bacillales</taxon>
        <taxon>Paenibacillaceae</taxon>
        <taxon>Cohnella</taxon>
    </lineage>
</organism>
<accession>A0A9X4QUE6</accession>
<dbReference type="InterPro" id="IPR005545">
    <property type="entry name" value="YCII"/>
</dbReference>
<gene>
    <name evidence="3" type="ORF">OMP40_19655</name>
</gene>
<dbReference type="PANTHER" id="PTHR35174">
    <property type="entry name" value="BLL7171 PROTEIN-RELATED"/>
    <property type="match status" value="1"/>
</dbReference>
<dbReference type="RefSeq" id="WP_277533882.1">
    <property type="nucleotide sequence ID" value="NZ_JAPDIA010000007.1"/>
</dbReference>
<protein>
    <submittedName>
        <fullName evidence="3">YciI family protein</fullName>
    </submittedName>
</protein>
<dbReference type="Proteomes" id="UP001153404">
    <property type="component" value="Unassembled WGS sequence"/>
</dbReference>
<dbReference type="Pfam" id="PF03795">
    <property type="entry name" value="YCII"/>
    <property type="match status" value="1"/>
</dbReference>
<name>A0A9X4QUE6_9BACL</name>
<comment type="similarity">
    <text evidence="1">Belongs to the YciI family.</text>
</comment>
<dbReference type="InterPro" id="IPR011008">
    <property type="entry name" value="Dimeric_a/b-barrel"/>
</dbReference>
<evidence type="ECO:0000256" key="1">
    <source>
        <dbReference type="ARBA" id="ARBA00007689"/>
    </source>
</evidence>
<dbReference type="PANTHER" id="PTHR35174:SF3">
    <property type="entry name" value="BLL7171 PROTEIN"/>
    <property type="match status" value="1"/>
</dbReference>
<dbReference type="EMBL" id="JAPDIA010000007">
    <property type="protein sequence ID" value="MDG0811333.1"/>
    <property type="molecule type" value="Genomic_DNA"/>
</dbReference>
<evidence type="ECO:0000313" key="4">
    <source>
        <dbReference type="Proteomes" id="UP001153404"/>
    </source>
</evidence>
<keyword evidence="4" id="KW-1185">Reference proteome</keyword>